<name>A0A6C0EM87_9ZZZZ</name>
<dbReference type="GO" id="GO:0038023">
    <property type="term" value="F:signaling receptor activity"/>
    <property type="evidence" value="ECO:0007669"/>
    <property type="project" value="InterPro"/>
</dbReference>
<evidence type="ECO:0000259" key="2">
    <source>
        <dbReference type="Pfam" id="PF04664"/>
    </source>
</evidence>
<dbReference type="EMBL" id="MN738877">
    <property type="protein sequence ID" value="QHT29409.1"/>
    <property type="molecule type" value="Genomic_DNA"/>
</dbReference>
<evidence type="ECO:0000313" key="3">
    <source>
        <dbReference type="EMBL" id="QHT29409.1"/>
    </source>
</evidence>
<dbReference type="AlphaFoldDB" id="A0A6C0EM87"/>
<reference evidence="3" key="1">
    <citation type="journal article" date="2020" name="Nature">
        <title>Giant virus diversity and host interactions through global metagenomics.</title>
        <authorList>
            <person name="Schulz F."/>
            <person name="Roux S."/>
            <person name="Paez-Espino D."/>
            <person name="Jungbluth S."/>
            <person name="Walsh D.A."/>
            <person name="Denef V.J."/>
            <person name="McMahon K.D."/>
            <person name="Konstantinidis K.T."/>
            <person name="Eloe-Fadrosh E.A."/>
            <person name="Kyrpides N.C."/>
            <person name="Woyke T."/>
        </authorList>
    </citation>
    <scope>NUCLEOTIDE SEQUENCE</scope>
    <source>
        <strain evidence="3">GVMAG-M-3300005589-24</strain>
    </source>
</reference>
<dbReference type="Pfam" id="PF04664">
    <property type="entry name" value="OGFr_N"/>
    <property type="match status" value="1"/>
</dbReference>
<organism evidence="3">
    <name type="scientific">viral metagenome</name>
    <dbReference type="NCBI Taxonomy" id="1070528"/>
    <lineage>
        <taxon>unclassified sequences</taxon>
        <taxon>metagenomes</taxon>
        <taxon>organismal metagenomes</taxon>
    </lineage>
</organism>
<dbReference type="GO" id="GO:0016020">
    <property type="term" value="C:membrane"/>
    <property type="evidence" value="ECO:0007669"/>
    <property type="project" value="InterPro"/>
</dbReference>
<proteinExistence type="predicted"/>
<feature type="domain" description="Opioid growth factor receptor (OGFr) conserved" evidence="2">
    <location>
        <begin position="12"/>
        <end position="127"/>
    </location>
</feature>
<accession>A0A6C0EM87</accession>
<protein>
    <recommendedName>
        <fullName evidence="2">Opioid growth factor receptor (OGFr) conserved domain-containing protein</fullName>
    </recommendedName>
</protein>
<dbReference type="InterPro" id="IPR006757">
    <property type="entry name" value="OGF_rcpt"/>
</dbReference>
<feature type="region of interest" description="Disordered" evidence="1">
    <location>
        <begin position="662"/>
        <end position="695"/>
    </location>
</feature>
<sequence>MRQVIRFYDSNDISRSWSDYQLQTRENYIQWLFPLESDEPPTKMTPGLRYKFQTNPRLRAKVIRNVVRLMSLYGYTVKMQDSKPVDVEQIKPLLREENNVVLGLYNVDNYPRITRILTFLEDIRMGDLGMLFFLMLCRATKDHPDLKQKIDSSLVFQHWIKTQPYLANKRYEAEEALLEHELEDWEKTQSSEEGVENDAWFGFNSPVVRGCQWIDPKKTTGRYVTGSYVASAELVRACMIFDMDPHALISAWHRMLRSVAIPAHNEVKHKSLTERVIHVTNAIAGQGKCFDDDSNNFLYDLFMYNQCNCMCSSLLIYAIFEVLEPQNISKFWFVIIPRHIYILLRDKKGRLPVWNIIEGTSFNKGEVITEHKTLSAEEILTNPATFLNDPAPVVFLEMVRGFKKKIRKKVPYMIMDLLQNTSFCSHSQFSEIICVYLKMFLQMMKDIHSKGLTKKYKRKFSKIVALEPLAYTKTKAEFIKVWKHSISKQQRKELRKMYERKFPGSGFHVNKMRSVIVDLIPENTMFFDCEKYEPVNEELKILWEKYIKEYMFETYPPITYWKKIRDKPMAAMIFNERHMKELITDSIRRFMNYVSYITHNLTEIMIKKTGNSKVMMQYLDGCSTFYPDEEYISKWFDDVFAKPIEPVKPVESKLISMMPSFMAPPSFMRLPPPSSSREEKYNSSSDESSSDDESD</sequence>
<evidence type="ECO:0000256" key="1">
    <source>
        <dbReference type="SAM" id="MobiDB-lite"/>
    </source>
</evidence>